<dbReference type="EMBL" id="MT631222">
    <property type="protein sequence ID" value="QNO46820.1"/>
    <property type="molecule type" value="Genomic_DNA"/>
</dbReference>
<dbReference type="InterPro" id="IPR014263">
    <property type="entry name" value="Methanolan_biosynth_EpsI"/>
</dbReference>
<dbReference type="Pfam" id="PF11984">
    <property type="entry name" value="DUF3485"/>
    <property type="match status" value="1"/>
</dbReference>
<sequence>MKNSSWATVIIVSLLLFATWGYTKNFSRVPEIPLKMPLSELPVVLGKFHGRTITLSDDVYRILRPTDMLFREYVAASGEKVEVYVSYHGKQTSEFHPHSPRICMPASGWSQSATEQKSISLAEGRTVRAARTEYAKGMNRIIFLYWYQTGGRFMASEYFQKFSMIADAMFRRRTDVAFVRISTTVEGKGVAVAEKRLENFVKLLVPTLDQVLPE</sequence>
<proteinExistence type="predicted"/>
<evidence type="ECO:0000313" key="2">
    <source>
        <dbReference type="EMBL" id="QNO45261.1"/>
    </source>
</evidence>
<evidence type="ECO:0000313" key="3">
    <source>
        <dbReference type="EMBL" id="QNO46820.1"/>
    </source>
</evidence>
<organism evidence="2">
    <name type="scientific">Candidatus Methanogaster sp. ANME-2c ERB4</name>
    <dbReference type="NCBI Taxonomy" id="2759911"/>
    <lineage>
        <taxon>Archaea</taxon>
        <taxon>Methanobacteriati</taxon>
        <taxon>Methanobacteriota</taxon>
        <taxon>Stenosarchaea group</taxon>
        <taxon>Methanomicrobia</taxon>
        <taxon>Methanosarcinales</taxon>
        <taxon>ANME-2 cluster</taxon>
        <taxon>Candidatus Methanogasteraceae</taxon>
        <taxon>Candidatus Methanogaster</taxon>
    </lineage>
</organism>
<gene>
    <name evidence="2" type="ORF">CDIKLKGH_00002</name>
    <name evidence="3" type="ORF">JIHJHOFD_00003</name>
</gene>
<evidence type="ECO:0000259" key="1">
    <source>
        <dbReference type="Pfam" id="PF11984"/>
    </source>
</evidence>
<protein>
    <recommendedName>
        <fullName evidence="1">Methanolan biosynthesis EpsI domain-containing protein</fullName>
    </recommendedName>
</protein>
<dbReference type="AlphaFoldDB" id="A0A7G9YB77"/>
<dbReference type="EMBL" id="MT631088">
    <property type="protein sequence ID" value="QNO45261.1"/>
    <property type="molecule type" value="Genomic_DNA"/>
</dbReference>
<feature type="domain" description="Methanolan biosynthesis EpsI" evidence="1">
    <location>
        <begin position="12"/>
        <end position="210"/>
    </location>
</feature>
<dbReference type="NCBIfam" id="TIGR02914">
    <property type="entry name" value="EpsI_fam"/>
    <property type="match status" value="1"/>
</dbReference>
<accession>A0A7G9YB77</accession>
<name>A0A7G9YB77_9EURY</name>
<reference evidence="2" key="1">
    <citation type="submission" date="2020-06" db="EMBL/GenBank/DDBJ databases">
        <title>Unique genomic features of the anaerobic methanotrophic archaea.</title>
        <authorList>
            <person name="Chadwick G.L."/>
            <person name="Skennerton C.T."/>
            <person name="Laso-Perez R."/>
            <person name="Leu A.O."/>
            <person name="Speth D.R."/>
            <person name="Yu H."/>
            <person name="Morgan-Lang C."/>
            <person name="Hatzenpichler R."/>
            <person name="Goudeau D."/>
            <person name="Malmstrom R."/>
            <person name="Brazelton W.J."/>
            <person name="Woyke T."/>
            <person name="Hallam S.J."/>
            <person name="Tyson G.W."/>
            <person name="Wegener G."/>
            <person name="Boetius A."/>
            <person name="Orphan V."/>
        </authorList>
    </citation>
    <scope>NUCLEOTIDE SEQUENCE</scope>
</reference>